<dbReference type="EMBL" id="AMZO01000080">
    <property type="protein sequence ID" value="ELR63064.1"/>
    <property type="molecule type" value="Genomic_DNA"/>
</dbReference>
<evidence type="ECO:0000313" key="2">
    <source>
        <dbReference type="Proteomes" id="UP000011134"/>
    </source>
</evidence>
<sequence length="44" mass="5321">MREAVENFGGWYWDNDDDDVQYKKHLFEIITRDGRDPKKYGLKA</sequence>
<name>L8J608_9GAMM</name>
<organism evidence="1 2">
    <name type="scientific">Photobacterium marinum</name>
    <dbReference type="NCBI Taxonomy" id="1056511"/>
    <lineage>
        <taxon>Bacteria</taxon>
        <taxon>Pseudomonadati</taxon>
        <taxon>Pseudomonadota</taxon>
        <taxon>Gammaproteobacteria</taxon>
        <taxon>Vibrionales</taxon>
        <taxon>Vibrionaceae</taxon>
        <taxon>Photobacterium</taxon>
    </lineage>
</organism>
<proteinExistence type="predicted"/>
<dbReference type="Proteomes" id="UP000011134">
    <property type="component" value="Unassembled WGS sequence"/>
</dbReference>
<evidence type="ECO:0000313" key="1">
    <source>
        <dbReference type="EMBL" id="ELR63064.1"/>
    </source>
</evidence>
<dbReference type="AlphaFoldDB" id="L8J608"/>
<comment type="caution">
    <text evidence="1">The sequence shown here is derived from an EMBL/GenBank/DDBJ whole genome shotgun (WGS) entry which is preliminary data.</text>
</comment>
<keyword evidence="2" id="KW-1185">Reference proteome</keyword>
<accession>L8J608</accession>
<protein>
    <submittedName>
        <fullName evidence="1">Uncharacterized protein</fullName>
    </submittedName>
</protein>
<reference evidence="1 2" key="1">
    <citation type="submission" date="2012-12" db="EMBL/GenBank/DDBJ databases">
        <title>Genome Assembly of Photobacterium sp. AK15.</title>
        <authorList>
            <person name="Khatri I."/>
            <person name="Vaidya B."/>
            <person name="Srinivas T.N.R."/>
            <person name="Subramanian S."/>
            <person name="Pinnaka A."/>
        </authorList>
    </citation>
    <scope>NUCLEOTIDE SEQUENCE [LARGE SCALE GENOMIC DNA]</scope>
    <source>
        <strain evidence="1 2">AK15</strain>
    </source>
</reference>
<dbReference type="PATRIC" id="fig|1056511.3.peg.4961"/>
<gene>
    <name evidence="1" type="ORF">C942_04890</name>
</gene>